<gene>
    <name evidence="1" type="ORF">PRVXT_000629</name>
</gene>
<name>A0AAU7VN30_9FIRM</name>
<reference evidence="1" key="1">
    <citation type="journal article" date="2013" name="Extremophiles">
        <title>Proteinivorax tanatarense gen. nov., sp. nov., an anaerobic, haloalkaliphilic, proteolytic bacterium isolated from a decaying algal bloom, and proposal of Proteinivoraceae fam. nov.</title>
        <authorList>
            <person name="Kevbrin V."/>
            <person name="Boltyanskaya Y."/>
            <person name="Zhilina T."/>
            <person name="Kolganova T."/>
            <person name="Lavrentjeva E."/>
            <person name="Kuznetsov B."/>
        </authorList>
    </citation>
    <scope>NUCLEOTIDE SEQUENCE</scope>
    <source>
        <strain evidence="1">Z-910T</strain>
    </source>
</reference>
<evidence type="ECO:0000313" key="1">
    <source>
        <dbReference type="EMBL" id="XBX75494.1"/>
    </source>
</evidence>
<dbReference type="AlphaFoldDB" id="A0AAU7VN30"/>
<accession>A0AAU7VN30</accession>
<dbReference type="RefSeq" id="WP_350344238.1">
    <property type="nucleotide sequence ID" value="NZ_CP158367.1"/>
</dbReference>
<sequence length="416" mass="48347">MFNNVRLQQFFFNMFKSKFPYEVSCLESEVYTDVKDSIVKFKSNVILSNESKTISILLNKKCSVTEVAYLGYPLKFKEKNTFLYDDVKVITTKLPVNPNLVNKVKLTYKYYCSPNYWVSIKKGSFFINASNFIFPQKPSNNNHPSLVCLTADKGLKLISGGNLIKQGVKGNKQLVKFKNNSCYGLSMVGDNLLKTRDSYRNYNITILYPRNYLNQARKINLIAKCILEHWDDFLPRPLDKSLNIIITSGNFHPFSDGINTVLPTWLLEKVKEKGKTPTEREQLLFDSLAPKLSKLWFKTIEVPPNQDWLIDSLCLCASMHSFKKRYGKDINNDSSLPSPLYDYNKLNSEQKLTTGNKTFQALIEKLELTPEQFFRDVINQRSLNWSDIQDQLYPQTAWYSHRISHLKEKIKTQKYF</sequence>
<organism evidence="1">
    <name type="scientific">Proteinivorax tanatarense</name>
    <dbReference type="NCBI Taxonomy" id="1260629"/>
    <lineage>
        <taxon>Bacteria</taxon>
        <taxon>Bacillati</taxon>
        <taxon>Bacillota</taxon>
        <taxon>Clostridia</taxon>
        <taxon>Eubacteriales</taxon>
        <taxon>Proteinivoracaceae</taxon>
        <taxon>Proteinivorax</taxon>
    </lineage>
</organism>
<reference evidence="1" key="2">
    <citation type="submission" date="2024-06" db="EMBL/GenBank/DDBJ databases">
        <authorList>
            <person name="Petrova K.O."/>
            <person name="Toshchakov S.V."/>
            <person name="Boltjanskaja Y.V."/>
            <person name="Kevbrin V."/>
        </authorList>
    </citation>
    <scope>NUCLEOTIDE SEQUENCE</scope>
    <source>
        <strain evidence="1">Z-910T</strain>
    </source>
</reference>
<dbReference type="EMBL" id="CP158367">
    <property type="protein sequence ID" value="XBX75494.1"/>
    <property type="molecule type" value="Genomic_DNA"/>
</dbReference>
<proteinExistence type="predicted"/>
<protein>
    <submittedName>
        <fullName evidence="1">Uncharacterized protein</fullName>
    </submittedName>
</protein>